<feature type="domain" description="Tripartite ATP-independent periplasmic transporters DctQ component" evidence="10">
    <location>
        <begin position="27"/>
        <end position="161"/>
    </location>
</feature>
<dbReference type="PANTHER" id="PTHR35011:SF2">
    <property type="entry name" value="2,3-DIKETO-L-GULONATE TRAP TRANSPORTER SMALL PERMEASE PROTEIN YIAM"/>
    <property type="match status" value="1"/>
</dbReference>
<keyword evidence="12" id="KW-1185">Reference proteome</keyword>
<feature type="transmembrane region" description="Helical" evidence="9">
    <location>
        <begin position="92"/>
        <end position="114"/>
    </location>
</feature>
<keyword evidence="5 9" id="KW-0812">Transmembrane</keyword>
<dbReference type="STRING" id="598659.NAMH_1493"/>
<accession>B9L695</accession>
<evidence type="ECO:0000256" key="1">
    <source>
        <dbReference type="ARBA" id="ARBA00004429"/>
    </source>
</evidence>
<evidence type="ECO:0000256" key="7">
    <source>
        <dbReference type="ARBA" id="ARBA00023136"/>
    </source>
</evidence>
<dbReference type="InterPro" id="IPR007387">
    <property type="entry name" value="TRAP_DctQ"/>
</dbReference>
<dbReference type="OrthoDB" id="9791324at2"/>
<dbReference type="HOGENOM" id="CLU_086356_3_3_7"/>
<dbReference type="PANTHER" id="PTHR35011">
    <property type="entry name" value="2,3-DIKETO-L-GULONATE TRAP TRANSPORTER SMALL PERMEASE PROTEIN YIAM"/>
    <property type="match status" value="1"/>
</dbReference>
<dbReference type="RefSeq" id="WP_015902423.1">
    <property type="nucleotide sequence ID" value="NC_012115.1"/>
</dbReference>
<reference evidence="11 12" key="1">
    <citation type="journal article" date="2009" name="PLoS Genet.">
        <title>Adaptations to submarine hydrothermal environments exemplified by the genome of Nautilia profundicola.</title>
        <authorList>
            <person name="Campbell B.J."/>
            <person name="Smith J.L."/>
            <person name="Hanson T.E."/>
            <person name="Klotz M.G."/>
            <person name="Stein L.Y."/>
            <person name="Lee C.K."/>
            <person name="Wu D."/>
            <person name="Robinson J.M."/>
            <person name="Khouri H.M."/>
            <person name="Eisen J.A."/>
            <person name="Cary S.C."/>
        </authorList>
    </citation>
    <scope>NUCLEOTIDE SEQUENCE [LARGE SCALE GENOMIC DNA]</scope>
    <source>
        <strain evidence="12">ATCC BAA-1463 / DSM 18972 / AmH</strain>
    </source>
</reference>
<keyword evidence="7 9" id="KW-0472">Membrane</keyword>
<keyword evidence="4" id="KW-0997">Cell inner membrane</keyword>
<dbReference type="GO" id="GO:0005886">
    <property type="term" value="C:plasma membrane"/>
    <property type="evidence" value="ECO:0007669"/>
    <property type="project" value="UniProtKB-SubCell"/>
</dbReference>
<evidence type="ECO:0000256" key="9">
    <source>
        <dbReference type="SAM" id="Phobius"/>
    </source>
</evidence>
<proteinExistence type="inferred from homology"/>
<evidence type="ECO:0000256" key="4">
    <source>
        <dbReference type="ARBA" id="ARBA00022519"/>
    </source>
</evidence>
<evidence type="ECO:0000313" key="11">
    <source>
        <dbReference type="EMBL" id="ACM93371.1"/>
    </source>
</evidence>
<gene>
    <name evidence="11" type="ordered locus">NAMH_1493</name>
</gene>
<evidence type="ECO:0000256" key="2">
    <source>
        <dbReference type="ARBA" id="ARBA00022448"/>
    </source>
</evidence>
<evidence type="ECO:0000256" key="3">
    <source>
        <dbReference type="ARBA" id="ARBA00022475"/>
    </source>
</evidence>
<feature type="transmembrane region" description="Helical" evidence="9">
    <location>
        <begin position="134"/>
        <end position="152"/>
    </location>
</feature>
<evidence type="ECO:0000256" key="5">
    <source>
        <dbReference type="ARBA" id="ARBA00022692"/>
    </source>
</evidence>
<feature type="transmembrane region" description="Helical" evidence="9">
    <location>
        <begin position="12"/>
        <end position="40"/>
    </location>
</feature>
<dbReference type="Proteomes" id="UP000000448">
    <property type="component" value="Chromosome"/>
</dbReference>
<keyword evidence="3" id="KW-1003">Cell membrane</keyword>
<evidence type="ECO:0000256" key="6">
    <source>
        <dbReference type="ARBA" id="ARBA00022989"/>
    </source>
</evidence>
<dbReference type="EMBL" id="CP001279">
    <property type="protein sequence ID" value="ACM93371.1"/>
    <property type="molecule type" value="Genomic_DNA"/>
</dbReference>
<dbReference type="GO" id="GO:0015740">
    <property type="term" value="P:C4-dicarboxylate transport"/>
    <property type="evidence" value="ECO:0007669"/>
    <property type="project" value="TreeGrafter"/>
</dbReference>
<evidence type="ECO:0000259" key="10">
    <source>
        <dbReference type="Pfam" id="PF04290"/>
    </source>
</evidence>
<comment type="subcellular location">
    <subcellularLocation>
        <location evidence="1">Cell inner membrane</location>
        <topology evidence="1">Multi-pass membrane protein</topology>
    </subcellularLocation>
</comment>
<dbReference type="GO" id="GO:0022857">
    <property type="term" value="F:transmembrane transporter activity"/>
    <property type="evidence" value="ECO:0007669"/>
    <property type="project" value="TreeGrafter"/>
</dbReference>
<dbReference type="AlphaFoldDB" id="B9L695"/>
<name>B9L695_NAUPA</name>
<keyword evidence="6 9" id="KW-1133">Transmembrane helix</keyword>
<dbReference type="Pfam" id="PF04290">
    <property type="entry name" value="DctQ"/>
    <property type="match status" value="1"/>
</dbReference>
<dbReference type="InterPro" id="IPR055348">
    <property type="entry name" value="DctQ"/>
</dbReference>
<comment type="similarity">
    <text evidence="8">Belongs to the TRAP transporter small permease family.</text>
</comment>
<keyword evidence="2" id="KW-0813">Transport</keyword>
<dbReference type="eggNOG" id="COG3090">
    <property type="taxonomic scope" value="Bacteria"/>
</dbReference>
<dbReference type="KEGG" id="nam:NAMH_1493"/>
<evidence type="ECO:0000256" key="8">
    <source>
        <dbReference type="ARBA" id="ARBA00038436"/>
    </source>
</evidence>
<feature type="transmembrane region" description="Helical" evidence="9">
    <location>
        <begin position="46"/>
        <end position="67"/>
    </location>
</feature>
<evidence type="ECO:0000313" key="12">
    <source>
        <dbReference type="Proteomes" id="UP000000448"/>
    </source>
</evidence>
<organism evidence="11 12">
    <name type="scientific">Nautilia profundicola (strain ATCC BAA-1463 / DSM 18972 / AmH)</name>
    <dbReference type="NCBI Taxonomy" id="598659"/>
    <lineage>
        <taxon>Bacteria</taxon>
        <taxon>Pseudomonadati</taxon>
        <taxon>Campylobacterota</taxon>
        <taxon>Epsilonproteobacteria</taxon>
        <taxon>Nautiliales</taxon>
        <taxon>Nautiliaceae</taxon>
        <taxon>Nautilia</taxon>
    </lineage>
</organism>
<sequence length="189" mass="21534">MKILDILDKIIGLLNEFIASFGIAAGVLLAFINVVARFVFHEGIDWAFELTNYLFIWSAFFGASYCFRKECHIRVTILLDILPAKLAKFSSLLAHLITLAYLLAVAYYGYLFIFDPDFGLKASGEVSVDLNIPMWIPYIVIPIAFVTAAYRITQKTIELIKTPAEEVVTKTEHEMIIEEMELQMREVKK</sequence>
<protein>
    <submittedName>
        <fullName evidence="11">Small integral c4-dicarboxylate membrane transport protein,putative</fullName>
    </submittedName>
</protein>